<dbReference type="Proteomes" id="UP001652582">
    <property type="component" value="Chromosome 14"/>
</dbReference>
<comment type="similarity">
    <text evidence="1">Belongs to the CRELD family.</text>
</comment>
<dbReference type="CDD" id="cd00064">
    <property type="entry name" value="FU"/>
    <property type="match status" value="2"/>
</dbReference>
<feature type="chain" id="PRO_5045747467" evidence="7">
    <location>
        <begin position="26"/>
        <end position="369"/>
    </location>
</feature>
<dbReference type="GO" id="GO:0005509">
    <property type="term" value="F:calcium ion binding"/>
    <property type="evidence" value="ECO:0007669"/>
    <property type="project" value="InterPro"/>
</dbReference>
<evidence type="ECO:0000256" key="7">
    <source>
        <dbReference type="SAM" id="SignalP"/>
    </source>
</evidence>
<organism evidence="9 10">
    <name type="scientific">Bicyclus anynana</name>
    <name type="common">Squinting bush brown butterfly</name>
    <dbReference type="NCBI Taxonomy" id="110368"/>
    <lineage>
        <taxon>Eukaryota</taxon>
        <taxon>Metazoa</taxon>
        <taxon>Ecdysozoa</taxon>
        <taxon>Arthropoda</taxon>
        <taxon>Hexapoda</taxon>
        <taxon>Insecta</taxon>
        <taxon>Pterygota</taxon>
        <taxon>Neoptera</taxon>
        <taxon>Endopterygota</taxon>
        <taxon>Lepidoptera</taxon>
        <taxon>Glossata</taxon>
        <taxon>Ditrysia</taxon>
        <taxon>Papilionoidea</taxon>
        <taxon>Nymphalidae</taxon>
        <taxon>Satyrinae</taxon>
        <taxon>Satyrini</taxon>
        <taxon>Mycalesina</taxon>
        <taxon>Bicyclus</taxon>
    </lineage>
</organism>
<keyword evidence="4 5" id="KW-1015">Disulfide bond</keyword>
<keyword evidence="2 5" id="KW-0245">EGF-like domain</keyword>
<dbReference type="KEGG" id="bany:112046197"/>
<feature type="disulfide bond" evidence="5">
    <location>
        <begin position="182"/>
        <end position="191"/>
    </location>
</feature>
<dbReference type="Pfam" id="PF11938">
    <property type="entry name" value="DUF3456"/>
    <property type="match status" value="1"/>
</dbReference>
<keyword evidence="9" id="KW-1185">Reference proteome</keyword>
<dbReference type="PROSITE" id="PS01187">
    <property type="entry name" value="EGF_CA"/>
    <property type="match status" value="1"/>
</dbReference>
<dbReference type="PROSITE" id="PS00022">
    <property type="entry name" value="EGF_1"/>
    <property type="match status" value="1"/>
</dbReference>
<dbReference type="InterPro" id="IPR006212">
    <property type="entry name" value="Furin_repeat"/>
</dbReference>
<evidence type="ECO:0000259" key="8">
    <source>
        <dbReference type="PROSITE" id="PS50026"/>
    </source>
</evidence>
<evidence type="ECO:0000256" key="1">
    <source>
        <dbReference type="ARBA" id="ARBA00005897"/>
    </source>
</evidence>
<dbReference type="AlphaFoldDB" id="A0A6J1N019"/>
<name>A0A6J1N019_BICAN</name>
<reference evidence="10" key="1">
    <citation type="submission" date="2025-08" db="UniProtKB">
        <authorList>
            <consortium name="RefSeq"/>
        </authorList>
    </citation>
    <scope>IDENTIFICATION</scope>
</reference>
<proteinExistence type="inferred from homology"/>
<protein>
    <submittedName>
        <fullName evidence="10">Cysteine-rich with EGF-like domain protein 2</fullName>
    </submittedName>
</protein>
<evidence type="ECO:0000313" key="10">
    <source>
        <dbReference type="RefSeq" id="XP_023938517.2"/>
    </source>
</evidence>
<sequence>MAINIISKLLIFSIVLTLREQITLGQKWPLGSKRSNKLNECQRCKVLTDSFKTWIDKTSRGKHEGGDAAWEEAKLKSYARSEMRLVEIQEGLCSELKTHKDHCYALAEEVEVVLEKWWINENYDESDLYSWLCIENLQYCCPPYHFGEACNPCPLDSNNEICGGMGNCDGDGTRKGSGKCICKKGYAGDHCDVCAKNFYSSMNICKPCNEACNGCHSDGPDACDECATGWSKEFGVCVDINECSEPYVCKSSDFCINRKGSYDCKSCDKTCSTCVGPGPKNCTSCKPNDVLWSEQCINNNKLKELYRNAFIKTTFYVICLCILLMSTFRISLASLLALAISLGIYFIESSSDFNLFFVYKQYYNNISYF</sequence>
<keyword evidence="6" id="KW-0812">Transmembrane</keyword>
<keyword evidence="7" id="KW-0732">Signal</keyword>
<evidence type="ECO:0000256" key="4">
    <source>
        <dbReference type="ARBA" id="ARBA00023157"/>
    </source>
</evidence>
<keyword evidence="6" id="KW-1133">Transmembrane helix</keyword>
<evidence type="ECO:0000313" key="9">
    <source>
        <dbReference type="Proteomes" id="UP001652582"/>
    </source>
</evidence>
<gene>
    <name evidence="10" type="primary">LOC112046197</name>
</gene>
<evidence type="ECO:0000256" key="6">
    <source>
        <dbReference type="SAM" id="Phobius"/>
    </source>
</evidence>
<dbReference type="SMART" id="SM00261">
    <property type="entry name" value="FU"/>
    <property type="match status" value="2"/>
</dbReference>
<accession>A0A6J1N019</accession>
<evidence type="ECO:0000256" key="3">
    <source>
        <dbReference type="ARBA" id="ARBA00022837"/>
    </source>
</evidence>
<dbReference type="GeneID" id="112046197"/>
<dbReference type="InterPro" id="IPR009030">
    <property type="entry name" value="Growth_fac_rcpt_cys_sf"/>
</dbReference>
<dbReference type="InterPro" id="IPR000742">
    <property type="entry name" value="EGF"/>
</dbReference>
<evidence type="ECO:0000256" key="5">
    <source>
        <dbReference type="PROSITE-ProRule" id="PRU00076"/>
    </source>
</evidence>
<feature type="signal peptide" evidence="7">
    <location>
        <begin position="1"/>
        <end position="25"/>
    </location>
</feature>
<dbReference type="OrthoDB" id="19903at2759"/>
<dbReference type="PROSITE" id="PS50026">
    <property type="entry name" value="EGF_3"/>
    <property type="match status" value="1"/>
</dbReference>
<dbReference type="InterPro" id="IPR018097">
    <property type="entry name" value="EGF_Ca-bd_CS"/>
</dbReference>
<dbReference type="GO" id="GO:0048513">
    <property type="term" value="P:animal organ development"/>
    <property type="evidence" value="ECO:0007669"/>
    <property type="project" value="UniProtKB-ARBA"/>
</dbReference>
<feature type="transmembrane region" description="Helical" evidence="6">
    <location>
        <begin position="315"/>
        <end position="347"/>
    </location>
</feature>
<dbReference type="CDD" id="cd00054">
    <property type="entry name" value="EGF_CA"/>
    <property type="match status" value="1"/>
</dbReference>
<dbReference type="GO" id="GO:0048731">
    <property type="term" value="P:system development"/>
    <property type="evidence" value="ECO:0007669"/>
    <property type="project" value="UniProtKB-ARBA"/>
</dbReference>
<dbReference type="InterPro" id="IPR002049">
    <property type="entry name" value="LE_dom"/>
</dbReference>
<dbReference type="CDD" id="cd00055">
    <property type="entry name" value="EGF_Lam"/>
    <property type="match status" value="1"/>
</dbReference>
<comment type="caution">
    <text evidence="5">Lacks conserved residue(s) required for the propagation of feature annotation.</text>
</comment>
<feature type="domain" description="EGF-like" evidence="8">
    <location>
        <begin position="154"/>
        <end position="192"/>
    </location>
</feature>
<evidence type="ECO:0000256" key="2">
    <source>
        <dbReference type="ARBA" id="ARBA00022536"/>
    </source>
</evidence>
<dbReference type="RefSeq" id="XP_023938517.2">
    <property type="nucleotide sequence ID" value="XM_024082749.2"/>
</dbReference>
<keyword evidence="6" id="KW-0472">Membrane</keyword>
<keyword evidence="3" id="KW-0106">Calcium</keyword>
<dbReference type="SUPFAM" id="SSF57184">
    <property type="entry name" value="Growth factor receptor domain"/>
    <property type="match status" value="1"/>
</dbReference>
<dbReference type="InterPro" id="IPR021852">
    <property type="entry name" value="DUF3456"/>
</dbReference>